<proteinExistence type="predicted"/>
<dbReference type="SUPFAM" id="SSF88723">
    <property type="entry name" value="PIN domain-like"/>
    <property type="match status" value="1"/>
</dbReference>
<dbReference type="AlphaFoldDB" id="A0A1W1E334"/>
<dbReference type="EMBL" id="FPIA01000035">
    <property type="protein sequence ID" value="SFV88339.1"/>
    <property type="molecule type" value="Genomic_DNA"/>
</dbReference>
<feature type="domain" description="PIN" evidence="1">
    <location>
        <begin position="4"/>
        <end position="113"/>
    </location>
</feature>
<dbReference type="InterPro" id="IPR002716">
    <property type="entry name" value="PIN_dom"/>
</dbReference>
<dbReference type="Gene3D" id="3.40.50.1010">
    <property type="entry name" value="5'-nuclease"/>
    <property type="match status" value="1"/>
</dbReference>
<name>A0A1W1E334_9ZZZZ</name>
<dbReference type="Pfam" id="PF01850">
    <property type="entry name" value="PIN"/>
    <property type="match status" value="1"/>
</dbReference>
<organism evidence="2">
    <name type="scientific">hydrothermal vent metagenome</name>
    <dbReference type="NCBI Taxonomy" id="652676"/>
    <lineage>
        <taxon>unclassified sequences</taxon>
        <taxon>metagenomes</taxon>
        <taxon>ecological metagenomes</taxon>
    </lineage>
</organism>
<gene>
    <name evidence="2" type="ORF">MNB_SUP05-SYMBIONT-7-270</name>
</gene>
<evidence type="ECO:0000313" key="2">
    <source>
        <dbReference type="EMBL" id="SFV88339.1"/>
    </source>
</evidence>
<sequence length="124" mass="14633">MLHLDTHIAIWLYYGEVQKIKRQLDTLQKNDLVVSQIVRLELQYIYEIERIRHNPDTIIRTLQKDFGLKETNPDNILTTNFAININWTRDVFDRLIVASAMADDAQLMTKDKTILTNFNQAVWT</sequence>
<evidence type="ECO:0000259" key="1">
    <source>
        <dbReference type="Pfam" id="PF01850"/>
    </source>
</evidence>
<accession>A0A1W1E334</accession>
<dbReference type="InterPro" id="IPR029060">
    <property type="entry name" value="PIN-like_dom_sf"/>
</dbReference>
<protein>
    <recommendedName>
        <fullName evidence="1">PIN domain-containing protein</fullName>
    </recommendedName>
</protein>
<reference evidence="2" key="1">
    <citation type="submission" date="2016-10" db="EMBL/GenBank/DDBJ databases">
        <authorList>
            <person name="de Groot N.N."/>
        </authorList>
    </citation>
    <scope>NUCLEOTIDE SEQUENCE</scope>
</reference>